<dbReference type="Pfam" id="PF13573">
    <property type="entry name" value="SprB"/>
    <property type="match status" value="3"/>
</dbReference>
<evidence type="ECO:0000313" key="2">
    <source>
        <dbReference type="EMBL" id="NER14205.1"/>
    </source>
</evidence>
<evidence type="ECO:0000313" key="3">
    <source>
        <dbReference type="Proteomes" id="UP000468581"/>
    </source>
</evidence>
<dbReference type="InterPro" id="IPR013783">
    <property type="entry name" value="Ig-like_fold"/>
</dbReference>
<reference evidence="2 3" key="1">
    <citation type="submission" date="2020-01" db="EMBL/GenBank/DDBJ databases">
        <title>Leptobacterium flavescens.</title>
        <authorList>
            <person name="Wang G."/>
        </authorList>
    </citation>
    <scope>NUCLEOTIDE SEQUENCE [LARGE SCALE GENOMIC DNA]</scope>
    <source>
        <strain evidence="2 3">KCTC 22160</strain>
    </source>
</reference>
<dbReference type="EMBL" id="JAABOO010000003">
    <property type="protein sequence ID" value="NER14205.1"/>
    <property type="molecule type" value="Genomic_DNA"/>
</dbReference>
<organism evidence="2 3">
    <name type="scientific">Leptobacterium flavescens</name>
    <dbReference type="NCBI Taxonomy" id="472055"/>
    <lineage>
        <taxon>Bacteria</taxon>
        <taxon>Pseudomonadati</taxon>
        <taxon>Bacteroidota</taxon>
        <taxon>Flavobacteriia</taxon>
        <taxon>Flavobacteriales</taxon>
        <taxon>Flavobacteriaceae</taxon>
        <taxon>Leptobacterium</taxon>
    </lineage>
</organism>
<dbReference type="InterPro" id="IPR036278">
    <property type="entry name" value="Sialidase_sf"/>
</dbReference>
<dbReference type="Gene3D" id="2.60.40.740">
    <property type="match status" value="1"/>
</dbReference>
<dbReference type="SUPFAM" id="SSF117074">
    <property type="entry name" value="Hypothetical protein PA1324"/>
    <property type="match status" value="1"/>
</dbReference>
<dbReference type="SUPFAM" id="SSF50939">
    <property type="entry name" value="Sialidases"/>
    <property type="match status" value="1"/>
</dbReference>
<feature type="signal peptide" evidence="1">
    <location>
        <begin position="1"/>
        <end position="27"/>
    </location>
</feature>
<dbReference type="NCBIfam" id="TIGR01451">
    <property type="entry name" value="B_ant_repeat"/>
    <property type="match status" value="1"/>
</dbReference>
<proteinExistence type="predicted"/>
<accession>A0A6P0ULT9</accession>
<dbReference type="InterPro" id="IPR025667">
    <property type="entry name" value="SprB_repeat"/>
</dbReference>
<keyword evidence="3" id="KW-1185">Reference proteome</keyword>
<name>A0A6P0ULT9_9FLAO</name>
<evidence type="ECO:0000256" key="1">
    <source>
        <dbReference type="SAM" id="SignalP"/>
    </source>
</evidence>
<feature type="chain" id="PRO_5026743765" evidence="1">
    <location>
        <begin position="28"/>
        <end position="1514"/>
    </location>
</feature>
<feature type="non-terminal residue" evidence="2">
    <location>
        <position position="1514"/>
    </location>
</feature>
<dbReference type="Proteomes" id="UP000468581">
    <property type="component" value="Unassembled WGS sequence"/>
</dbReference>
<dbReference type="InterPro" id="IPR047589">
    <property type="entry name" value="DUF11_rpt"/>
</dbReference>
<dbReference type="Gene3D" id="2.60.40.10">
    <property type="entry name" value="Immunoglobulins"/>
    <property type="match status" value="1"/>
</dbReference>
<comment type="caution">
    <text evidence="2">The sequence shown here is derived from an EMBL/GenBank/DDBJ whole genome shotgun (WGS) entry which is preliminary data.</text>
</comment>
<keyword evidence="1" id="KW-0732">Signal</keyword>
<protein>
    <submittedName>
        <fullName evidence="2">DUF11 domain-containing protein</fullName>
    </submittedName>
</protein>
<sequence>MKTYLCPSKIVILLACLLFAGISASHAQGVPNPFDVRYQVNTKGDITFISNNILNRDTSSADPEDPYNLTGTASTFNDLFNMRYIDIDSDPTTFSSSSATLTLPDQSCSRVIYAGLYWSAVYRWNEGFTRNPSTGDGIRENDFNQVKFQTPGGTYQDITADEILFDGFNDPVFGVNAPYACYADVTSIISGLGDPNGEYFVANVRATNGFISGGGSAGWTLVVVYENPTLPGKFITTFDGFAGVDSSSGSVDVDYNGFITLPAPFPVRANISVGALEGDNRITGDQLAIRANSNATFTNLSNTLNPGTNFFNSNITIDDATFTARNPNSVNTLGHDADLLSIANPLNSVIPNDETGATLRMSSTGDRYYIYFNAFDVEVIEPDINLAKTVEDGAGNDIGGAGVTLGQEIVYVLRFQNNGNDDATGYVIRDVLPANVNFPPVGGTIQPGDLILPAPLSPTEEITYTFDAATNELRFEVPDGYVESGDPEYEIRFKVRVVNSCNELRDACSNIIENQAFSSYTGVLNSVVVSDDPSFLGYDVCNFGIPGSTNFLTDLDDCDFTRQEILCGDSVVLTAGSGFDSYEWRDSSGNVLGTTQSITVTQVGTYTVTKTAPAPCLSFDEVVNVVLFGNTVTNPVIPFADEVDVCPNDGDEFPQIFLCGLNDNRFIDTDITDATSISWELLDETSCPAVGIDGCANKNQTCTWNQVKAGNDFNVTAAGQYRLVINYQNGCFNRFYFNVTQNVLDPNALTSDIICNTPGQITITNVPTDYEFSLDNQAGPYQSSPVFSIATAGTYTVYIRQAGVSGNTCVFSVPNIDIRERNFTVDLIPQDILCAGDLGNVRIQVNDVEPQYFYQIAQGATIIDTFGPTNNNDYTFNNLPAGTYTVTVTTDDGCNFTDDIVIQEFPELLATGVASKDITCADGEITVNASGGLAPYFYSIDGGANFQTSNLFTVTTAGTYSILVVDSNNCQTTVDVTVDQIPPPVYTIDPTDTTCNGVNDGTITVNVTNTNGFTLEYSNDGGVNFQTSNLFTGLAPGNYDVIVRYSLGPDVCQDMATVTINEATVITANAVLTQDYTCLTTAEITVQNTTGGTAPYEYSLDGGSFQASNVFTGLTDGTYNNITVRDANGCAVVLNPITVDPLNPITDINFAANALSCAADTTTVTVTPVDGNAPFEYRITAPAASATAFDPSNAFVLSAGTYTFEVRDAKGCTFSKNFTIDPIVPLSVIATKINDEVCFGAADGSLSFTVSNFTGSYIYSVNGAAGVTTSNATVTLNNLSPGNYTITVNDPTGPLCEAVSNTITIDGPPAALAMSLSVTDISCTDPGTVTITATDGWGGYEYQLEEPNGTIRPFQSGSTFTNLTDAGTYTVTVRDVNGCEITDTFVLTNAVSPVLDVTPNDVCYDPGVGLTLTANVTSGGAAPFQYRVNGGPYQTSNVFAGLTPGTYTVEVVDSRNCTDSVTLTINDALTASAVLTKDLDCSVSPDAVIDITAGSGYPGYTYEVSFNGGAFSGI</sequence>
<gene>
    <name evidence="2" type="ORF">GWK08_12195</name>
</gene>